<gene>
    <name evidence="1" type="ORF">PZA18_09830</name>
</gene>
<comment type="caution">
    <text evidence="1">The sequence shown here is derived from an EMBL/GenBank/DDBJ whole genome shotgun (WGS) entry which is preliminary data.</text>
</comment>
<protein>
    <submittedName>
        <fullName evidence="1">Uncharacterized protein</fullName>
    </submittedName>
</protein>
<dbReference type="Proteomes" id="UP001172778">
    <property type="component" value="Unassembled WGS sequence"/>
</dbReference>
<proteinExistence type="predicted"/>
<name>A0ABT7DWI8_9NEIS</name>
<dbReference type="EMBL" id="JARRAF010000009">
    <property type="protein sequence ID" value="MDK2124349.1"/>
    <property type="molecule type" value="Genomic_DNA"/>
</dbReference>
<accession>A0ABT7DWI8</accession>
<dbReference type="RefSeq" id="WP_284100661.1">
    <property type="nucleotide sequence ID" value="NZ_JARRAF010000009.1"/>
</dbReference>
<organism evidence="1 2">
    <name type="scientific">Parachitinimonas caeni</name>
    <dbReference type="NCBI Taxonomy" id="3031301"/>
    <lineage>
        <taxon>Bacteria</taxon>
        <taxon>Pseudomonadati</taxon>
        <taxon>Pseudomonadota</taxon>
        <taxon>Betaproteobacteria</taxon>
        <taxon>Neisseriales</taxon>
        <taxon>Chitinibacteraceae</taxon>
        <taxon>Parachitinimonas</taxon>
    </lineage>
</organism>
<sequence>MILSLRHANASSYSFLPIQCISIDNGKFSPAIRVWSAFIRFRAHFIAKLCWDGDSNLAPLRLDTGDSGLLAANQASACFICGNAQQSRVVRSVSTTKCRGCTIAVQQVGGNDADLPWRQARAVRAPAGLGVTRNPKTIKYFGIFSSFILILICQLHENFRPAK</sequence>
<evidence type="ECO:0000313" key="1">
    <source>
        <dbReference type="EMBL" id="MDK2124349.1"/>
    </source>
</evidence>
<evidence type="ECO:0000313" key="2">
    <source>
        <dbReference type="Proteomes" id="UP001172778"/>
    </source>
</evidence>
<reference evidence="1" key="1">
    <citation type="submission" date="2023-03" db="EMBL/GenBank/DDBJ databases">
        <title>Chitinimonas shenzhenensis gen. nov., sp. nov., a novel member of family Burkholderiaceae isolated from activated sludge collected in Shen Zhen, China.</title>
        <authorList>
            <person name="Wang X."/>
        </authorList>
    </citation>
    <scope>NUCLEOTIDE SEQUENCE</scope>
    <source>
        <strain evidence="1">DQS-5</strain>
    </source>
</reference>
<keyword evidence="2" id="KW-1185">Reference proteome</keyword>